<proteinExistence type="predicted"/>
<reference evidence="2" key="1">
    <citation type="submission" date="2014-09" db="EMBL/GenBank/DDBJ databases">
        <authorList>
            <person name="Magalhaes I.L.F."/>
            <person name="Oliveira U."/>
            <person name="Santos F.R."/>
            <person name="Vidigal T.H.D.A."/>
            <person name="Brescovit A.D."/>
            <person name="Santos A.J."/>
        </authorList>
    </citation>
    <scope>NUCLEOTIDE SEQUENCE</scope>
    <source>
        <tissue evidence="2">Shoot tissue taken approximately 20 cm above the soil surface</tissue>
    </source>
</reference>
<accession>A0A0A9H143</accession>
<organism evidence="2">
    <name type="scientific">Arundo donax</name>
    <name type="common">Giant reed</name>
    <name type="synonym">Donax arundinaceus</name>
    <dbReference type="NCBI Taxonomy" id="35708"/>
    <lineage>
        <taxon>Eukaryota</taxon>
        <taxon>Viridiplantae</taxon>
        <taxon>Streptophyta</taxon>
        <taxon>Embryophyta</taxon>
        <taxon>Tracheophyta</taxon>
        <taxon>Spermatophyta</taxon>
        <taxon>Magnoliopsida</taxon>
        <taxon>Liliopsida</taxon>
        <taxon>Poales</taxon>
        <taxon>Poaceae</taxon>
        <taxon>PACMAD clade</taxon>
        <taxon>Arundinoideae</taxon>
        <taxon>Arundineae</taxon>
        <taxon>Arundo</taxon>
    </lineage>
</organism>
<evidence type="ECO:0000313" key="2">
    <source>
        <dbReference type="EMBL" id="JAE29504.1"/>
    </source>
</evidence>
<reference evidence="2" key="2">
    <citation type="journal article" date="2015" name="Data Brief">
        <title>Shoot transcriptome of the giant reed, Arundo donax.</title>
        <authorList>
            <person name="Barrero R.A."/>
            <person name="Guerrero F.D."/>
            <person name="Moolhuijzen P."/>
            <person name="Goolsby J.A."/>
            <person name="Tidwell J."/>
            <person name="Bellgard S.E."/>
            <person name="Bellgard M.I."/>
        </authorList>
    </citation>
    <scope>NUCLEOTIDE SEQUENCE</scope>
    <source>
        <tissue evidence="2">Shoot tissue taken approximately 20 cm above the soil surface</tissue>
    </source>
</reference>
<dbReference type="EMBL" id="GBRH01168392">
    <property type="protein sequence ID" value="JAE29504.1"/>
    <property type="molecule type" value="Transcribed_RNA"/>
</dbReference>
<protein>
    <submittedName>
        <fullName evidence="2">Uncharacterized protein</fullName>
    </submittedName>
</protein>
<name>A0A0A9H143_ARUDO</name>
<feature type="compositionally biased region" description="Low complexity" evidence="1">
    <location>
        <begin position="12"/>
        <end position="29"/>
    </location>
</feature>
<evidence type="ECO:0000256" key="1">
    <source>
        <dbReference type="SAM" id="MobiDB-lite"/>
    </source>
</evidence>
<feature type="compositionally biased region" description="Polar residues" evidence="1">
    <location>
        <begin position="30"/>
        <end position="47"/>
    </location>
</feature>
<feature type="region of interest" description="Disordered" evidence="1">
    <location>
        <begin position="1"/>
        <end position="47"/>
    </location>
</feature>
<feature type="compositionally biased region" description="Basic residues" evidence="1">
    <location>
        <begin position="1"/>
        <end position="11"/>
    </location>
</feature>
<sequence>MRRCARWRARPRWTTTSGCPTGSSTPSSPYSRWSPNRSCTGYRSGTW</sequence>
<dbReference type="AlphaFoldDB" id="A0A0A9H143"/>